<evidence type="ECO:0000313" key="4">
    <source>
        <dbReference type="Proteomes" id="UP000008810"/>
    </source>
</evidence>
<reference evidence="2" key="2">
    <citation type="submission" date="2017-06" db="EMBL/GenBank/DDBJ databases">
        <title>WGS assembly of Brachypodium distachyon.</title>
        <authorList>
            <consortium name="The International Brachypodium Initiative"/>
            <person name="Lucas S."/>
            <person name="Harmon-Smith M."/>
            <person name="Lail K."/>
            <person name="Tice H."/>
            <person name="Grimwood J."/>
            <person name="Bruce D."/>
            <person name="Barry K."/>
            <person name="Shu S."/>
            <person name="Lindquist E."/>
            <person name="Wang M."/>
            <person name="Pitluck S."/>
            <person name="Vogel J.P."/>
            <person name="Garvin D.F."/>
            <person name="Mockler T.C."/>
            <person name="Schmutz J."/>
            <person name="Rokhsar D."/>
            <person name="Bevan M.W."/>
        </authorList>
    </citation>
    <scope>NUCLEOTIDE SEQUENCE</scope>
    <source>
        <strain evidence="2">Bd21</strain>
    </source>
</reference>
<name>A0A2K2DQ55_BRADI</name>
<dbReference type="EnsemblPlants" id="PNT76405">
    <property type="protein sequence ID" value="PNT76405"/>
    <property type="gene ID" value="BRADI_1g47937v3"/>
</dbReference>
<evidence type="ECO:0000256" key="1">
    <source>
        <dbReference type="SAM" id="Phobius"/>
    </source>
</evidence>
<dbReference type="Proteomes" id="UP000008810">
    <property type="component" value="Chromosome 1"/>
</dbReference>
<sequence>MDLLLALGCLTGFLALLAPTFPFFLFGSTFHSASPYAYVFTFVSSGLWLIYNSLDGGVPYLLSFGGVLLGIFYVFLFLYLSDAHDRRRTYLLFYVLGGTLFFFASVFVYIFTSESIYGHLCSAVSIVTALFPFWNMWTVIQTRSMATMPAPIIPALSH</sequence>
<evidence type="ECO:0000313" key="3">
    <source>
        <dbReference type="EnsemblPlants" id="PNT76405"/>
    </source>
</evidence>
<feature type="transmembrane region" description="Helical" evidence="1">
    <location>
        <begin position="59"/>
        <end position="79"/>
    </location>
</feature>
<keyword evidence="1" id="KW-0812">Transmembrane</keyword>
<feature type="transmembrane region" description="Helical" evidence="1">
    <location>
        <begin position="91"/>
        <end position="110"/>
    </location>
</feature>
<keyword evidence="1" id="KW-1133">Transmembrane helix</keyword>
<accession>A0A2K2DQ55</accession>
<proteinExistence type="predicted"/>
<dbReference type="Gramene" id="PNT76405">
    <property type="protein sequence ID" value="PNT76405"/>
    <property type="gene ID" value="BRADI_1g47937v3"/>
</dbReference>
<evidence type="ECO:0000313" key="2">
    <source>
        <dbReference type="EMBL" id="PNT76405.1"/>
    </source>
</evidence>
<dbReference type="AlphaFoldDB" id="A0A2K2DQ55"/>
<keyword evidence="1" id="KW-0472">Membrane</keyword>
<keyword evidence="4" id="KW-1185">Reference proteome</keyword>
<feature type="transmembrane region" description="Helical" evidence="1">
    <location>
        <begin position="116"/>
        <end position="137"/>
    </location>
</feature>
<dbReference type="EMBL" id="CM000880">
    <property type="protein sequence ID" value="PNT76405.1"/>
    <property type="molecule type" value="Genomic_DNA"/>
</dbReference>
<reference evidence="3" key="3">
    <citation type="submission" date="2018-08" db="UniProtKB">
        <authorList>
            <consortium name="EnsemblPlants"/>
        </authorList>
    </citation>
    <scope>IDENTIFICATION</scope>
    <source>
        <strain evidence="3">cv. Bd21</strain>
    </source>
</reference>
<organism evidence="2">
    <name type="scientific">Brachypodium distachyon</name>
    <name type="common">Purple false brome</name>
    <name type="synonym">Trachynia distachya</name>
    <dbReference type="NCBI Taxonomy" id="15368"/>
    <lineage>
        <taxon>Eukaryota</taxon>
        <taxon>Viridiplantae</taxon>
        <taxon>Streptophyta</taxon>
        <taxon>Embryophyta</taxon>
        <taxon>Tracheophyta</taxon>
        <taxon>Spermatophyta</taxon>
        <taxon>Magnoliopsida</taxon>
        <taxon>Liliopsida</taxon>
        <taxon>Poales</taxon>
        <taxon>Poaceae</taxon>
        <taxon>BOP clade</taxon>
        <taxon>Pooideae</taxon>
        <taxon>Stipodae</taxon>
        <taxon>Brachypodieae</taxon>
        <taxon>Brachypodium</taxon>
    </lineage>
</organism>
<reference evidence="2 3" key="1">
    <citation type="journal article" date="2010" name="Nature">
        <title>Genome sequencing and analysis of the model grass Brachypodium distachyon.</title>
        <authorList>
            <consortium name="International Brachypodium Initiative"/>
        </authorList>
    </citation>
    <scope>NUCLEOTIDE SEQUENCE [LARGE SCALE GENOMIC DNA]</scope>
    <source>
        <strain evidence="2 3">Bd21</strain>
    </source>
</reference>
<gene>
    <name evidence="2" type="ORF">BRADI_1g47937v3</name>
</gene>
<protein>
    <submittedName>
        <fullName evidence="2 3">Uncharacterized protein</fullName>
    </submittedName>
</protein>
<dbReference type="InParanoid" id="A0A2K2DQ55"/>